<evidence type="ECO:0000256" key="9">
    <source>
        <dbReference type="ARBA" id="ARBA00023128"/>
    </source>
</evidence>
<evidence type="ECO:0000256" key="11">
    <source>
        <dbReference type="ARBA" id="ARBA00023157"/>
    </source>
</evidence>
<evidence type="ECO:0000256" key="6">
    <source>
        <dbReference type="ARBA" id="ARBA00022833"/>
    </source>
</evidence>
<evidence type="ECO:0000256" key="13">
    <source>
        <dbReference type="RuleBase" id="RU367043"/>
    </source>
</evidence>
<dbReference type="OrthoDB" id="7813104at2759"/>
<keyword evidence="10" id="KW-0472">Membrane</keyword>
<dbReference type="GO" id="GO:0046872">
    <property type="term" value="F:metal ion binding"/>
    <property type="evidence" value="ECO:0007669"/>
    <property type="project" value="UniProtKB-KW"/>
</dbReference>
<feature type="compositionally biased region" description="Low complexity" evidence="14">
    <location>
        <begin position="1"/>
        <end position="30"/>
    </location>
</feature>
<dbReference type="InterPro" id="IPR004217">
    <property type="entry name" value="Tim10-like"/>
</dbReference>
<dbReference type="InterPro" id="IPR035427">
    <property type="entry name" value="Tim10-like_dom_sf"/>
</dbReference>
<evidence type="ECO:0000313" key="16">
    <source>
        <dbReference type="EMBL" id="VVT57259.1"/>
    </source>
</evidence>
<keyword evidence="7 13" id="KW-0653">Protein transport</keyword>
<keyword evidence="6" id="KW-0862">Zinc</keyword>
<proteinExistence type="inferred from homology"/>
<keyword evidence="8 13" id="KW-0811">Translocation</keyword>
<keyword evidence="3 13" id="KW-0813">Transport</keyword>
<comment type="function">
    <text evidence="13">Mitochondrial intermembrane chaperone that participates in the import and insertion of some multi-pass transmembrane proteins into the mitochondrial inner membrane. Also required for the transfer of beta-barrel precursors from the TOM complex to the sorting and assembly machinery (SAM complex) of the outer membrane. Acts as a chaperone-like protein that protects the hydrophobic precursors from aggregation and guide them through the mitochondrial intermembrane space.</text>
</comment>
<evidence type="ECO:0000259" key="15">
    <source>
        <dbReference type="Pfam" id="PF02953"/>
    </source>
</evidence>
<feature type="region of interest" description="Disordered" evidence="14">
    <location>
        <begin position="1"/>
        <end position="34"/>
    </location>
</feature>
<evidence type="ECO:0000256" key="5">
    <source>
        <dbReference type="ARBA" id="ARBA00022792"/>
    </source>
</evidence>
<evidence type="ECO:0000256" key="3">
    <source>
        <dbReference type="ARBA" id="ARBA00022448"/>
    </source>
</evidence>
<dbReference type="AlphaFoldDB" id="A0A5E8C066"/>
<comment type="similarity">
    <text evidence="2 13">Belongs to the small Tim family.</text>
</comment>
<evidence type="ECO:0000256" key="4">
    <source>
        <dbReference type="ARBA" id="ARBA00022723"/>
    </source>
</evidence>
<sequence length="110" mass="11962">MSGITSIFGSSGSNKTESPLSTSTSSQSSTEIKRQIQEKIQQELAIANATELVNKITENCYTICVPKPGSSLSSTEQTCTKQCMEKYMQAWNTVSRAYISRIQQASAQGL</sequence>
<dbReference type="Pfam" id="PF02953">
    <property type="entry name" value="zf-Tim10_DDP"/>
    <property type="match status" value="1"/>
</dbReference>
<keyword evidence="12 13" id="KW-0143">Chaperone</keyword>
<keyword evidence="5 13" id="KW-0999">Mitochondrion inner membrane</keyword>
<dbReference type="FunFam" id="1.10.287.810:FF:000001">
    <property type="entry name" value="mitochondrial import inner membrane translocase subunit TIM13"/>
    <property type="match status" value="1"/>
</dbReference>
<keyword evidence="4" id="KW-0479">Metal-binding</keyword>
<evidence type="ECO:0000256" key="1">
    <source>
        <dbReference type="ARBA" id="ARBA00004137"/>
    </source>
</evidence>
<feature type="domain" description="Tim10-like" evidence="15">
    <location>
        <begin position="39"/>
        <end position="99"/>
    </location>
</feature>
<protein>
    <recommendedName>
        <fullName evidence="13">Mitochondrial import inner membrane translocase subunit</fullName>
    </recommendedName>
</protein>
<evidence type="ECO:0000256" key="8">
    <source>
        <dbReference type="ARBA" id="ARBA00023010"/>
    </source>
</evidence>
<evidence type="ECO:0000256" key="10">
    <source>
        <dbReference type="ARBA" id="ARBA00023136"/>
    </source>
</evidence>
<name>A0A5E8C066_9ASCO</name>
<dbReference type="GO" id="GO:0045039">
    <property type="term" value="P:protein insertion into mitochondrial inner membrane"/>
    <property type="evidence" value="ECO:0007669"/>
    <property type="project" value="UniProtKB-ARBA"/>
</dbReference>
<dbReference type="Gene3D" id="1.10.287.810">
    <property type="entry name" value="Mitochondrial import inner membrane translocase subunit tim13 like domains"/>
    <property type="match status" value="1"/>
</dbReference>
<evidence type="ECO:0000256" key="12">
    <source>
        <dbReference type="ARBA" id="ARBA00023186"/>
    </source>
</evidence>
<dbReference type="GO" id="GO:0042719">
    <property type="term" value="C:mitochondrial intermembrane space chaperone complex"/>
    <property type="evidence" value="ECO:0007669"/>
    <property type="project" value="UniProtKB-ARBA"/>
</dbReference>
<reference evidence="16 17" key="1">
    <citation type="submission" date="2019-09" db="EMBL/GenBank/DDBJ databases">
        <authorList>
            <person name="Brejova B."/>
        </authorList>
    </citation>
    <scope>NUCLEOTIDE SEQUENCE [LARGE SCALE GENOMIC DNA]</scope>
</reference>
<dbReference type="Proteomes" id="UP000398389">
    <property type="component" value="Unassembled WGS sequence"/>
</dbReference>
<comment type="domain">
    <text evidence="13">The twin CX3C motif contains 4 conserved Cys residues that form 2 disulfide bonds in the mitochondrial intermembrane space.</text>
</comment>
<dbReference type="SUPFAM" id="SSF144122">
    <property type="entry name" value="Tim10-like"/>
    <property type="match status" value="1"/>
</dbReference>
<keyword evidence="9 13" id="KW-0496">Mitochondrion</keyword>
<organism evidence="16 17">
    <name type="scientific">Magnusiomyces paraingens</name>
    <dbReference type="NCBI Taxonomy" id="2606893"/>
    <lineage>
        <taxon>Eukaryota</taxon>
        <taxon>Fungi</taxon>
        <taxon>Dikarya</taxon>
        <taxon>Ascomycota</taxon>
        <taxon>Saccharomycotina</taxon>
        <taxon>Dipodascomycetes</taxon>
        <taxon>Dipodascales</taxon>
        <taxon>Dipodascaceae</taxon>
        <taxon>Magnusiomyces</taxon>
    </lineage>
</organism>
<gene>
    <name evidence="16" type="ORF">SAPINGB_P005615</name>
</gene>
<evidence type="ECO:0000256" key="2">
    <source>
        <dbReference type="ARBA" id="ARBA00006720"/>
    </source>
</evidence>
<comment type="subunit">
    <text evidence="13">Heterohexamer.</text>
</comment>
<dbReference type="GO" id="GO:0015031">
    <property type="term" value="P:protein transport"/>
    <property type="evidence" value="ECO:0007669"/>
    <property type="project" value="UniProtKB-KW"/>
</dbReference>
<dbReference type="GeneID" id="43584429"/>
<evidence type="ECO:0000313" key="17">
    <source>
        <dbReference type="Proteomes" id="UP000398389"/>
    </source>
</evidence>
<evidence type="ECO:0000256" key="7">
    <source>
        <dbReference type="ARBA" id="ARBA00022927"/>
    </source>
</evidence>
<accession>A0A5E8C066</accession>
<keyword evidence="17" id="KW-1185">Reference proteome</keyword>
<dbReference type="RefSeq" id="XP_031856220.1">
    <property type="nucleotide sequence ID" value="XM_032000329.1"/>
</dbReference>
<evidence type="ECO:0000256" key="14">
    <source>
        <dbReference type="SAM" id="MobiDB-lite"/>
    </source>
</evidence>
<keyword evidence="11 13" id="KW-1015">Disulfide bond</keyword>
<dbReference type="GO" id="GO:0005743">
    <property type="term" value="C:mitochondrial inner membrane"/>
    <property type="evidence" value="ECO:0007669"/>
    <property type="project" value="UniProtKB-SubCell"/>
</dbReference>
<comment type="subcellular location">
    <subcellularLocation>
        <location evidence="1 13">Mitochondrion inner membrane</location>
        <topology evidence="1 13">Peripheral membrane protein</topology>
        <orientation evidence="1 13">Intermembrane side</orientation>
    </subcellularLocation>
</comment>
<dbReference type="EMBL" id="CABVLU010000004">
    <property type="protein sequence ID" value="VVT57259.1"/>
    <property type="molecule type" value="Genomic_DNA"/>
</dbReference>